<comment type="similarity">
    <text evidence="3">Belongs to the glycosyl hydrolase 5 (cellulase A) family.</text>
</comment>
<proteinExistence type="inferred from homology"/>
<dbReference type="Proteomes" id="UP001238163">
    <property type="component" value="Unassembled WGS sequence"/>
</dbReference>
<gene>
    <name evidence="6" type="ORF">J3R75_001842</name>
</gene>
<dbReference type="EMBL" id="JAUSVL010000001">
    <property type="protein sequence ID" value="MDQ0289735.1"/>
    <property type="molecule type" value="Genomic_DNA"/>
</dbReference>
<dbReference type="GO" id="GO:0009986">
    <property type="term" value="C:cell surface"/>
    <property type="evidence" value="ECO:0007669"/>
    <property type="project" value="TreeGrafter"/>
</dbReference>
<dbReference type="InterPro" id="IPR001547">
    <property type="entry name" value="Glyco_hydro_5"/>
</dbReference>
<dbReference type="PANTHER" id="PTHR31297:SF13">
    <property type="entry name" value="PUTATIVE-RELATED"/>
    <property type="match status" value="1"/>
</dbReference>
<dbReference type="SUPFAM" id="SSF51445">
    <property type="entry name" value="(Trans)glycosidases"/>
    <property type="match status" value="1"/>
</dbReference>
<dbReference type="Pfam" id="PF00150">
    <property type="entry name" value="Cellulase"/>
    <property type="match status" value="1"/>
</dbReference>
<name>A0AAE4ANR8_9BACT</name>
<evidence type="ECO:0000256" key="3">
    <source>
        <dbReference type="RuleBase" id="RU361153"/>
    </source>
</evidence>
<dbReference type="RefSeq" id="WP_307261189.1">
    <property type="nucleotide sequence ID" value="NZ_JAUSVL010000001.1"/>
</dbReference>
<dbReference type="PROSITE" id="PS51257">
    <property type="entry name" value="PROKAR_LIPOPROTEIN"/>
    <property type="match status" value="1"/>
</dbReference>
<keyword evidence="4" id="KW-0732">Signal</keyword>
<organism evidence="6 7">
    <name type="scientific">Oligosphaera ethanolica</name>
    <dbReference type="NCBI Taxonomy" id="760260"/>
    <lineage>
        <taxon>Bacteria</taxon>
        <taxon>Pseudomonadati</taxon>
        <taxon>Lentisphaerota</taxon>
        <taxon>Oligosphaeria</taxon>
        <taxon>Oligosphaerales</taxon>
        <taxon>Oligosphaeraceae</taxon>
        <taxon>Oligosphaera</taxon>
    </lineage>
</organism>
<evidence type="ECO:0000256" key="4">
    <source>
        <dbReference type="SAM" id="SignalP"/>
    </source>
</evidence>
<comment type="caution">
    <text evidence="6">The sequence shown here is derived from an EMBL/GenBank/DDBJ whole genome shotgun (WGS) entry which is preliminary data.</text>
</comment>
<keyword evidence="1 3" id="KW-0378">Hydrolase</keyword>
<dbReference type="GO" id="GO:0005576">
    <property type="term" value="C:extracellular region"/>
    <property type="evidence" value="ECO:0007669"/>
    <property type="project" value="TreeGrafter"/>
</dbReference>
<evidence type="ECO:0000259" key="5">
    <source>
        <dbReference type="Pfam" id="PF00150"/>
    </source>
</evidence>
<evidence type="ECO:0000256" key="1">
    <source>
        <dbReference type="ARBA" id="ARBA00022801"/>
    </source>
</evidence>
<feature type="signal peptide" evidence="4">
    <location>
        <begin position="1"/>
        <end position="18"/>
    </location>
</feature>
<feature type="chain" id="PRO_5042291274" description="Glycoside hydrolase family 5 domain-containing protein" evidence="4">
    <location>
        <begin position="19"/>
        <end position="513"/>
    </location>
</feature>
<keyword evidence="2 3" id="KW-0326">Glycosidase</keyword>
<keyword evidence="7" id="KW-1185">Reference proteome</keyword>
<dbReference type="InterPro" id="IPR017853">
    <property type="entry name" value="GH"/>
</dbReference>
<dbReference type="AlphaFoldDB" id="A0AAE4ANR8"/>
<dbReference type="GO" id="GO:0009251">
    <property type="term" value="P:glucan catabolic process"/>
    <property type="evidence" value="ECO:0007669"/>
    <property type="project" value="TreeGrafter"/>
</dbReference>
<dbReference type="GO" id="GO:0008422">
    <property type="term" value="F:beta-glucosidase activity"/>
    <property type="evidence" value="ECO:0007669"/>
    <property type="project" value="TreeGrafter"/>
</dbReference>
<accession>A0AAE4ANR8</accession>
<reference evidence="6" key="1">
    <citation type="submission" date="2023-07" db="EMBL/GenBank/DDBJ databases">
        <title>Genomic Encyclopedia of Type Strains, Phase IV (KMG-IV): sequencing the most valuable type-strain genomes for metagenomic binning, comparative biology and taxonomic classification.</title>
        <authorList>
            <person name="Goeker M."/>
        </authorList>
    </citation>
    <scope>NUCLEOTIDE SEQUENCE</scope>
    <source>
        <strain evidence="6">DSM 24202</strain>
    </source>
</reference>
<dbReference type="InterPro" id="IPR050386">
    <property type="entry name" value="Glycosyl_hydrolase_5"/>
</dbReference>
<feature type="domain" description="Glycoside hydrolase family 5" evidence="5">
    <location>
        <begin position="210"/>
        <end position="473"/>
    </location>
</feature>
<protein>
    <recommendedName>
        <fullName evidence="5">Glycoside hydrolase family 5 domain-containing protein</fullName>
    </recommendedName>
</protein>
<evidence type="ECO:0000313" key="6">
    <source>
        <dbReference type="EMBL" id="MDQ0289735.1"/>
    </source>
</evidence>
<dbReference type="Gene3D" id="3.20.20.80">
    <property type="entry name" value="Glycosidases"/>
    <property type="match status" value="1"/>
</dbReference>
<sequence>MTIRLLTLALLASAACMAQEFFFRCNFGPDEMAQWKLPRGAEIVQTEQGPALKITAATRHDGDDGRATMAFPFDQYAGKTIRMRCRVKYEDVSKPAQSYNGTKFMMVYKTKSGQSRWLHGEGAWGSKDWHDITYAGTIDDDALPGTIELGLQDSTGSIWFQDLRMRLIDPAKVFPRVAPEDYLPVYTDRVLKEPPRRGVMSPSVFRKNVTLEKDLPDLASWGATLIRWQLIRNWGARNSDQDPAEYLEWVRARVPEVIQVLDRCQELGIKVVLDLHVPPGGRREGGWMLMFENQVFADAFAEAWRILAAGVKGHPALFGYNLINEPCQPNDVVLVDYLTLQYNVAKIVRAIDPVTPIIIESNNWSSAQSFRYLTPLPLNDIIYQAHMYHPGGFTHQGVHGSAIGAIYPDPAKKLDKDELRRHLQPVRDFQLKYNARIYIGEFSAIRWAVGAAPYLQDCIDIFEEYGWDWSYHAYREWSGWSVEHGSDPKDEKPAASDTDRKKVLLEAFKRNQR</sequence>
<evidence type="ECO:0000313" key="7">
    <source>
        <dbReference type="Proteomes" id="UP001238163"/>
    </source>
</evidence>
<evidence type="ECO:0000256" key="2">
    <source>
        <dbReference type="ARBA" id="ARBA00023295"/>
    </source>
</evidence>
<dbReference type="PANTHER" id="PTHR31297">
    <property type="entry name" value="GLUCAN ENDO-1,6-BETA-GLUCOSIDASE B"/>
    <property type="match status" value="1"/>
</dbReference>
<dbReference type="Gene3D" id="2.60.120.260">
    <property type="entry name" value="Galactose-binding domain-like"/>
    <property type="match status" value="1"/>
</dbReference>